<dbReference type="STRING" id="213810.RUM_09850"/>
<sequence>MDDLMKKMQEVLSDEQSMQQLNELAAMFRSEMNGAPEHTPGDSPPPAEDGQEAAGFDFSKLLQLQGLFSSQQEDKNAALLLALRPHVSQERQQRIDRAVKLLRLYTMWSILKESGLLQDLI</sequence>
<dbReference type="HOGENOM" id="CLU_138353_0_0_9"/>
<dbReference type="PATRIC" id="fig|213810.4.peg.887"/>
<reference evidence="2" key="2">
    <citation type="submission" date="2010-03" db="EMBL/GenBank/DDBJ databases">
        <authorList>
            <person name="Pajon A."/>
        </authorList>
    </citation>
    <scope>NUCLEOTIDE SEQUENCE</scope>
    <source>
        <strain evidence="2">Type strain: 18P13</strain>
    </source>
</reference>
<evidence type="ECO:0000313" key="2">
    <source>
        <dbReference type="EMBL" id="CBL17152.1"/>
    </source>
</evidence>
<dbReference type="KEGG" id="rch:RUM_09850"/>
<accession>D4LC07</accession>
<name>D4LC07_RUMC1</name>
<dbReference type="GeneID" id="83155743"/>
<dbReference type="EMBL" id="FP929052">
    <property type="protein sequence ID" value="CBL17152.1"/>
    <property type="molecule type" value="Genomic_DNA"/>
</dbReference>
<evidence type="ECO:0000313" key="3">
    <source>
        <dbReference type="Proteomes" id="UP000007054"/>
    </source>
</evidence>
<protein>
    <submittedName>
        <fullName evidence="2">Uncharacterized protein</fullName>
    </submittedName>
</protein>
<organism evidence="2 3">
    <name type="scientific">Ruminococcus champanellensis (strain DSM 18848 / JCM 17042 / KCTC 15320 / 18P13)</name>
    <dbReference type="NCBI Taxonomy" id="213810"/>
    <lineage>
        <taxon>Bacteria</taxon>
        <taxon>Bacillati</taxon>
        <taxon>Bacillota</taxon>
        <taxon>Clostridia</taxon>
        <taxon>Eubacteriales</taxon>
        <taxon>Oscillospiraceae</taxon>
        <taxon>Ruminococcus</taxon>
    </lineage>
</organism>
<keyword evidence="3" id="KW-1185">Reference proteome</keyword>
<proteinExistence type="predicted"/>
<reference evidence="2" key="1">
    <citation type="submission" date="2010-03" db="EMBL/GenBank/DDBJ databases">
        <title>The genome sequence of Ruminococcus sp. 18P13.</title>
        <authorList>
            <consortium name="metaHIT consortium -- http://www.metahit.eu/"/>
            <person name="Pajon A."/>
            <person name="Turner K."/>
            <person name="Parkhill J."/>
            <person name="Bernalier A."/>
        </authorList>
    </citation>
    <scope>NUCLEOTIDE SEQUENCE [LARGE SCALE GENOMIC DNA]</scope>
    <source>
        <strain evidence="2">Type strain: 18P13</strain>
    </source>
</reference>
<dbReference type="RefSeq" id="WP_015558059.1">
    <property type="nucleotide sequence ID" value="NC_021039.1"/>
</dbReference>
<gene>
    <name evidence="2" type="ordered locus">RUM_09850</name>
</gene>
<dbReference type="BioCyc" id="RCHA213810:RUM_RS04735-MONOMER"/>
<evidence type="ECO:0000256" key="1">
    <source>
        <dbReference type="SAM" id="MobiDB-lite"/>
    </source>
</evidence>
<dbReference type="AlphaFoldDB" id="D4LC07"/>
<feature type="region of interest" description="Disordered" evidence="1">
    <location>
        <begin position="30"/>
        <end position="53"/>
    </location>
</feature>
<dbReference type="Proteomes" id="UP000007054">
    <property type="component" value="Chromosome"/>
</dbReference>